<dbReference type="AlphaFoldDB" id="A0A061E5A6"/>
<reference evidence="1 2" key="1">
    <citation type="journal article" date="2013" name="Genome Biol.">
        <title>The genome sequence of the most widely cultivated cacao type and its use to identify candidate genes regulating pod color.</title>
        <authorList>
            <person name="Motamayor J.C."/>
            <person name="Mockaitis K."/>
            <person name="Schmutz J."/>
            <person name="Haiminen N."/>
            <person name="Iii D.L."/>
            <person name="Cornejo O."/>
            <person name="Findley S.D."/>
            <person name="Zheng P."/>
            <person name="Utro F."/>
            <person name="Royaert S."/>
            <person name="Saski C."/>
            <person name="Jenkins J."/>
            <person name="Podicheti R."/>
            <person name="Zhao M."/>
            <person name="Scheffler B.E."/>
            <person name="Stack J.C."/>
            <person name="Feltus F.A."/>
            <person name="Mustiga G.M."/>
            <person name="Amores F."/>
            <person name="Phillips W."/>
            <person name="Marelli J.P."/>
            <person name="May G.D."/>
            <person name="Shapiro H."/>
            <person name="Ma J."/>
            <person name="Bustamante C.D."/>
            <person name="Schnell R.J."/>
            <person name="Main D."/>
            <person name="Gilbert D."/>
            <person name="Parida L."/>
            <person name="Kuhn D.N."/>
        </authorList>
    </citation>
    <scope>NUCLEOTIDE SEQUENCE [LARGE SCALE GENOMIC DNA]</scope>
    <source>
        <strain evidence="2">cv. Matina 1-6</strain>
    </source>
</reference>
<dbReference type="EMBL" id="CM001880">
    <property type="protein sequence ID" value="EOY00160.1"/>
    <property type="molecule type" value="Genomic_DNA"/>
</dbReference>
<evidence type="ECO:0000313" key="2">
    <source>
        <dbReference type="Proteomes" id="UP000026915"/>
    </source>
</evidence>
<keyword evidence="2" id="KW-1185">Reference proteome</keyword>
<dbReference type="Gramene" id="EOY00160">
    <property type="protein sequence ID" value="EOY00160"/>
    <property type="gene ID" value="TCM_009807"/>
</dbReference>
<accession>A0A061E5A6</accession>
<organism evidence="1 2">
    <name type="scientific">Theobroma cacao</name>
    <name type="common">Cacao</name>
    <name type="synonym">Cocoa</name>
    <dbReference type="NCBI Taxonomy" id="3641"/>
    <lineage>
        <taxon>Eukaryota</taxon>
        <taxon>Viridiplantae</taxon>
        <taxon>Streptophyta</taxon>
        <taxon>Embryophyta</taxon>
        <taxon>Tracheophyta</taxon>
        <taxon>Spermatophyta</taxon>
        <taxon>Magnoliopsida</taxon>
        <taxon>eudicotyledons</taxon>
        <taxon>Gunneridae</taxon>
        <taxon>Pentapetalae</taxon>
        <taxon>rosids</taxon>
        <taxon>malvids</taxon>
        <taxon>Malvales</taxon>
        <taxon>Malvaceae</taxon>
        <taxon>Byttnerioideae</taxon>
        <taxon>Theobroma</taxon>
    </lineage>
</organism>
<proteinExistence type="predicted"/>
<evidence type="ECO:0000313" key="1">
    <source>
        <dbReference type="EMBL" id="EOY00160.1"/>
    </source>
</evidence>
<dbReference type="HOGENOM" id="CLU_179630_0_0_1"/>
<protein>
    <submittedName>
        <fullName evidence="1">Uncharacterized protein</fullName>
    </submittedName>
</protein>
<sequence length="77" mass="8653">MAPKKRTCSSGTRFGRSKFVSTNVAKRHTQSLVHKAPILECGIDLHPKLYSSVHKVTIECQWEQFCKQLEAAVLPTV</sequence>
<dbReference type="Proteomes" id="UP000026915">
    <property type="component" value="Chromosome 2"/>
</dbReference>
<gene>
    <name evidence="1" type="ORF">TCM_009807</name>
</gene>
<name>A0A061E5A6_THECC</name>